<proteinExistence type="predicted"/>
<name>A0A515D674_9BURK</name>
<feature type="chain" id="PRO_5021844898" evidence="1">
    <location>
        <begin position="31"/>
        <end position="195"/>
    </location>
</feature>
<keyword evidence="3" id="KW-1185">Reference proteome</keyword>
<organism evidence="2 3">
    <name type="scientific">Rhodoferax sediminis</name>
    <dbReference type="NCBI Taxonomy" id="2509614"/>
    <lineage>
        <taxon>Bacteria</taxon>
        <taxon>Pseudomonadati</taxon>
        <taxon>Pseudomonadota</taxon>
        <taxon>Betaproteobacteria</taxon>
        <taxon>Burkholderiales</taxon>
        <taxon>Comamonadaceae</taxon>
        <taxon>Rhodoferax</taxon>
    </lineage>
</organism>
<dbReference type="KEGG" id="rhf:EUB48_00390"/>
<dbReference type="SUPFAM" id="SSF49777">
    <property type="entry name" value="PEBP-like"/>
    <property type="match status" value="1"/>
</dbReference>
<reference evidence="2 3" key="1">
    <citation type="submission" date="2019-01" db="EMBL/GenBank/DDBJ databases">
        <title>Genomic insights into a novel species Rhodoferax sp.</title>
        <authorList>
            <person name="Jin L."/>
        </authorList>
    </citation>
    <scope>NUCLEOTIDE SEQUENCE [LARGE SCALE GENOMIC DNA]</scope>
    <source>
        <strain evidence="2 3">CHu59-6-5</strain>
    </source>
</reference>
<dbReference type="RefSeq" id="WP_142817015.1">
    <property type="nucleotide sequence ID" value="NZ_CP035503.1"/>
</dbReference>
<sequence>MQHLPRSSLAATVLGVVTLASPLAVPSAQAAGFTLSSPDIKAGGTIPKSFEYNGFGCSGENKSPALHWSGAPKGTKSFAITVHDPDAPTGSGWWHWMVINIPASVTELAGNAGAANSTTLPAGAVQGRNDYGANAWGGVCPPPGDKPHRYVFTVYALGTDKLDVPADATAALTGFMINGNTIAKASFTAHYGRPK</sequence>
<evidence type="ECO:0000313" key="2">
    <source>
        <dbReference type="EMBL" id="QDL35915.1"/>
    </source>
</evidence>
<dbReference type="InterPro" id="IPR036610">
    <property type="entry name" value="PEBP-like_sf"/>
</dbReference>
<keyword evidence="1" id="KW-0732">Signal</keyword>
<feature type="signal peptide" evidence="1">
    <location>
        <begin position="1"/>
        <end position="30"/>
    </location>
</feature>
<evidence type="ECO:0000256" key="1">
    <source>
        <dbReference type="SAM" id="SignalP"/>
    </source>
</evidence>
<dbReference type="InterPro" id="IPR008914">
    <property type="entry name" value="PEBP"/>
</dbReference>
<dbReference type="EMBL" id="CP035503">
    <property type="protein sequence ID" value="QDL35915.1"/>
    <property type="molecule type" value="Genomic_DNA"/>
</dbReference>
<gene>
    <name evidence="2" type="ORF">EUB48_00390</name>
</gene>
<dbReference type="Gene3D" id="3.90.280.10">
    <property type="entry name" value="PEBP-like"/>
    <property type="match status" value="1"/>
</dbReference>
<dbReference type="InterPro" id="IPR005247">
    <property type="entry name" value="YbhB_YbcL/LppC-like"/>
</dbReference>
<protein>
    <submittedName>
        <fullName evidence="2">YbhB/YbcL family Raf kinase inhibitor-like protein</fullName>
    </submittedName>
</protein>
<dbReference type="OrthoDB" id="9797506at2"/>
<dbReference type="CDD" id="cd00865">
    <property type="entry name" value="PEBP_bact_arch"/>
    <property type="match status" value="1"/>
</dbReference>
<evidence type="ECO:0000313" key="3">
    <source>
        <dbReference type="Proteomes" id="UP000316798"/>
    </source>
</evidence>
<dbReference type="NCBIfam" id="TIGR00481">
    <property type="entry name" value="YbhB/YbcL family Raf kinase inhibitor-like protein"/>
    <property type="match status" value="1"/>
</dbReference>
<accession>A0A515D674</accession>
<dbReference type="Proteomes" id="UP000316798">
    <property type="component" value="Chromosome"/>
</dbReference>
<dbReference type="AlphaFoldDB" id="A0A515D674"/>
<dbReference type="PANTHER" id="PTHR30289:SF1">
    <property type="entry name" value="PEBP (PHOSPHATIDYLETHANOLAMINE-BINDING PROTEIN) FAMILY PROTEIN"/>
    <property type="match status" value="1"/>
</dbReference>
<dbReference type="PANTHER" id="PTHR30289">
    <property type="entry name" value="UNCHARACTERIZED PROTEIN YBCL-RELATED"/>
    <property type="match status" value="1"/>
</dbReference>
<dbReference type="Pfam" id="PF01161">
    <property type="entry name" value="PBP"/>
    <property type="match status" value="1"/>
</dbReference>